<dbReference type="Pfam" id="PF04882">
    <property type="entry name" value="Peroxin-3"/>
    <property type="match status" value="2"/>
</dbReference>
<dbReference type="STRING" id="135208.A0A4Y9ZK38"/>
<dbReference type="AlphaFoldDB" id="A0A4Y9ZK38"/>
<evidence type="ECO:0008006" key="4">
    <source>
        <dbReference type="Google" id="ProtNLM"/>
    </source>
</evidence>
<dbReference type="PANTHER" id="PTHR28080">
    <property type="entry name" value="PEROXISOMAL BIOGENESIS FACTOR 3"/>
    <property type="match status" value="1"/>
</dbReference>
<feature type="compositionally biased region" description="Basic and acidic residues" evidence="1">
    <location>
        <begin position="121"/>
        <end position="130"/>
    </location>
</feature>
<dbReference type="Proteomes" id="UP000298061">
    <property type="component" value="Unassembled WGS sequence"/>
</dbReference>
<dbReference type="EMBL" id="SFCI01001692">
    <property type="protein sequence ID" value="TFY75166.1"/>
    <property type="molecule type" value="Genomic_DNA"/>
</dbReference>
<dbReference type="GO" id="GO:0005778">
    <property type="term" value="C:peroxisomal membrane"/>
    <property type="evidence" value="ECO:0007669"/>
    <property type="project" value="InterPro"/>
</dbReference>
<evidence type="ECO:0000256" key="1">
    <source>
        <dbReference type="SAM" id="MobiDB-lite"/>
    </source>
</evidence>
<evidence type="ECO:0000313" key="2">
    <source>
        <dbReference type="EMBL" id="TFY75166.1"/>
    </source>
</evidence>
<accession>A0A4Y9ZK38</accession>
<feature type="region of interest" description="Disordered" evidence="1">
    <location>
        <begin position="98"/>
        <end position="189"/>
    </location>
</feature>
<organism evidence="2 3">
    <name type="scientific">Hericium alpestre</name>
    <dbReference type="NCBI Taxonomy" id="135208"/>
    <lineage>
        <taxon>Eukaryota</taxon>
        <taxon>Fungi</taxon>
        <taxon>Dikarya</taxon>
        <taxon>Basidiomycota</taxon>
        <taxon>Agaricomycotina</taxon>
        <taxon>Agaricomycetes</taxon>
        <taxon>Russulales</taxon>
        <taxon>Hericiaceae</taxon>
        <taxon>Hericium</taxon>
    </lineage>
</organism>
<dbReference type="GO" id="GO:0030674">
    <property type="term" value="F:protein-macromolecule adaptor activity"/>
    <property type="evidence" value="ECO:0007669"/>
    <property type="project" value="TreeGrafter"/>
</dbReference>
<sequence>MFSAMSSYLYDRRKGLAKTAGFVGGAYLVGRYVMQRLEDVRNRVMEQRAARETIRKRFQQNMQDISFTIMAHMPILSSNILTDMDVEALTAELQALSRASKTRSRPEPPPSESSLALSVELVRDTADVRSESGSVSVVSAQDEAGVSPSSYMVESQTSSSWVEQFSTGTSQSPPQSQHSSNAPSEAEEHAGAGLLSAHNVRNLADSVTTTSSESGVSGIDMCSSQMSMGTRTKAELWREVKMLSTHVCLPPNVLLSLTFWIVWRVAITRTLTVLYATTLLSLFTHIQLSLLGRYKYVQSVIQLSRDEAAREQRAFDASIESLFFAAPSPRRTPDEEHGLMTEKVWDADEIWHRGVDEETERKYLTLSWWILNVGWKDVAERVRRGVEEVFEGWALHLSHVWQRKVDRFSQSVAEEQAGPTRAA</sequence>
<name>A0A4Y9ZK38_9AGAM</name>
<dbReference type="GO" id="GO:0045046">
    <property type="term" value="P:protein import into peroxisome membrane"/>
    <property type="evidence" value="ECO:0007669"/>
    <property type="project" value="TreeGrafter"/>
</dbReference>
<feature type="compositionally biased region" description="Low complexity" evidence="1">
    <location>
        <begin position="170"/>
        <end position="184"/>
    </location>
</feature>
<gene>
    <name evidence="2" type="ORF">EWM64_g8847</name>
</gene>
<comment type="caution">
    <text evidence="2">The sequence shown here is derived from an EMBL/GenBank/DDBJ whole genome shotgun (WGS) entry which is preliminary data.</text>
</comment>
<evidence type="ECO:0000313" key="3">
    <source>
        <dbReference type="Proteomes" id="UP000298061"/>
    </source>
</evidence>
<feature type="compositionally biased region" description="Polar residues" evidence="1">
    <location>
        <begin position="147"/>
        <end position="169"/>
    </location>
</feature>
<dbReference type="OrthoDB" id="45930at2759"/>
<dbReference type="PANTHER" id="PTHR28080:SF1">
    <property type="entry name" value="PEROXISOMAL BIOGENESIS FACTOR 3"/>
    <property type="match status" value="1"/>
</dbReference>
<proteinExistence type="predicted"/>
<protein>
    <recommendedName>
        <fullName evidence="4">Peroxin-3</fullName>
    </recommendedName>
</protein>
<keyword evidence="3" id="KW-1185">Reference proteome</keyword>
<dbReference type="InterPro" id="IPR006966">
    <property type="entry name" value="Peroxin-3"/>
</dbReference>
<reference evidence="2 3" key="1">
    <citation type="submission" date="2019-02" db="EMBL/GenBank/DDBJ databases">
        <title>Genome sequencing of the rare red list fungi Hericium alpestre (H. flagellum).</title>
        <authorList>
            <person name="Buettner E."/>
            <person name="Kellner H."/>
        </authorList>
    </citation>
    <scope>NUCLEOTIDE SEQUENCE [LARGE SCALE GENOMIC DNA]</scope>
    <source>
        <strain evidence="2 3">DSM 108284</strain>
    </source>
</reference>